<dbReference type="InterPro" id="IPR043128">
    <property type="entry name" value="Rev_trsase/Diguanyl_cyclase"/>
</dbReference>
<evidence type="ECO:0000259" key="10">
    <source>
        <dbReference type="PROSITE" id="PS50175"/>
    </source>
</evidence>
<dbReference type="GO" id="GO:0004190">
    <property type="term" value="F:aspartic-type endopeptidase activity"/>
    <property type="evidence" value="ECO:0007669"/>
    <property type="project" value="InterPro"/>
</dbReference>
<dbReference type="FunFam" id="1.10.340.70:FF:000003">
    <property type="entry name" value="Protein CBG25708"/>
    <property type="match status" value="1"/>
</dbReference>
<keyword evidence="5" id="KW-0255">Endonuclease</keyword>
<reference evidence="13" key="1">
    <citation type="submission" date="2022-11" db="UniProtKB">
        <authorList>
            <consortium name="WormBaseParasite"/>
        </authorList>
    </citation>
    <scope>IDENTIFICATION</scope>
</reference>
<name>A0A914WT95_9BILA</name>
<dbReference type="Gene3D" id="3.10.10.10">
    <property type="entry name" value="HIV Type 1 Reverse Transcriptase, subunit A, domain 1"/>
    <property type="match status" value="1"/>
</dbReference>
<dbReference type="InterPro" id="IPR001995">
    <property type="entry name" value="Peptidase_A2_cat"/>
</dbReference>
<proteinExistence type="predicted"/>
<dbReference type="Pfam" id="PF17919">
    <property type="entry name" value="RT_RNaseH_2"/>
    <property type="match status" value="1"/>
</dbReference>
<evidence type="ECO:0000256" key="6">
    <source>
        <dbReference type="ARBA" id="ARBA00022801"/>
    </source>
</evidence>
<dbReference type="FunFam" id="3.10.20.370:FF:000001">
    <property type="entry name" value="Retrovirus-related Pol polyprotein from transposon 17.6-like protein"/>
    <property type="match status" value="1"/>
</dbReference>
<dbReference type="FunFam" id="3.30.70.270:FF:000020">
    <property type="entry name" value="Transposon Tf2-6 polyprotein-like Protein"/>
    <property type="match status" value="1"/>
</dbReference>
<dbReference type="Proteomes" id="UP000887566">
    <property type="component" value="Unplaced"/>
</dbReference>
<keyword evidence="12" id="KW-1185">Reference proteome</keyword>
<evidence type="ECO:0000256" key="5">
    <source>
        <dbReference type="ARBA" id="ARBA00022759"/>
    </source>
</evidence>
<dbReference type="PANTHER" id="PTHR37984">
    <property type="entry name" value="PROTEIN CBG26694"/>
    <property type="match status" value="1"/>
</dbReference>
<feature type="region of interest" description="Disordered" evidence="9">
    <location>
        <begin position="28"/>
        <end position="62"/>
    </location>
</feature>
<feature type="compositionally biased region" description="Low complexity" evidence="9">
    <location>
        <begin position="28"/>
        <end position="46"/>
    </location>
</feature>
<evidence type="ECO:0000256" key="9">
    <source>
        <dbReference type="SAM" id="MobiDB-lite"/>
    </source>
</evidence>
<keyword evidence="8" id="KW-0511">Multifunctional enzyme</keyword>
<dbReference type="Gene3D" id="3.30.70.270">
    <property type="match status" value="2"/>
</dbReference>
<keyword evidence="6" id="KW-0378">Hydrolase</keyword>
<dbReference type="PROSITE" id="PS50878">
    <property type="entry name" value="RT_POL"/>
    <property type="match status" value="1"/>
</dbReference>
<dbReference type="CDD" id="cd09274">
    <property type="entry name" value="RNase_HI_RT_Ty3"/>
    <property type="match status" value="1"/>
</dbReference>
<dbReference type="SUPFAM" id="SSF53098">
    <property type="entry name" value="Ribonuclease H-like"/>
    <property type="match status" value="1"/>
</dbReference>
<dbReference type="Pfam" id="PF17921">
    <property type="entry name" value="Integrase_H2C2"/>
    <property type="match status" value="1"/>
</dbReference>
<dbReference type="EC" id="2.7.7.49" evidence="1"/>
<feature type="domain" description="Reverse transcriptase" evidence="11">
    <location>
        <begin position="264"/>
        <end position="442"/>
    </location>
</feature>
<feature type="compositionally biased region" description="Basic residues" evidence="9">
    <location>
        <begin position="47"/>
        <end position="59"/>
    </location>
</feature>
<dbReference type="SUPFAM" id="SSF56672">
    <property type="entry name" value="DNA/RNA polymerases"/>
    <property type="match status" value="1"/>
</dbReference>
<dbReference type="InterPro" id="IPR036397">
    <property type="entry name" value="RNaseH_sf"/>
</dbReference>
<dbReference type="InterPro" id="IPR012337">
    <property type="entry name" value="RNaseH-like_sf"/>
</dbReference>
<dbReference type="PROSITE" id="PS50175">
    <property type="entry name" value="ASP_PROT_RETROV"/>
    <property type="match status" value="1"/>
</dbReference>
<evidence type="ECO:0000256" key="7">
    <source>
        <dbReference type="ARBA" id="ARBA00022918"/>
    </source>
</evidence>
<organism evidence="12 13">
    <name type="scientific">Plectus sambesii</name>
    <dbReference type="NCBI Taxonomy" id="2011161"/>
    <lineage>
        <taxon>Eukaryota</taxon>
        <taxon>Metazoa</taxon>
        <taxon>Ecdysozoa</taxon>
        <taxon>Nematoda</taxon>
        <taxon>Chromadorea</taxon>
        <taxon>Plectida</taxon>
        <taxon>Plectina</taxon>
        <taxon>Plectoidea</taxon>
        <taxon>Plectidae</taxon>
        <taxon>Plectus</taxon>
    </lineage>
</organism>
<evidence type="ECO:0000259" key="11">
    <source>
        <dbReference type="PROSITE" id="PS50878"/>
    </source>
</evidence>
<dbReference type="GO" id="GO:0003964">
    <property type="term" value="F:RNA-directed DNA polymerase activity"/>
    <property type="evidence" value="ECO:0007669"/>
    <property type="project" value="UniProtKB-KW"/>
</dbReference>
<feature type="domain" description="Peptidase A2" evidence="10">
    <location>
        <begin position="97"/>
        <end position="173"/>
    </location>
</feature>
<keyword evidence="7" id="KW-0695">RNA-directed DNA polymerase</keyword>
<protein>
    <recommendedName>
        <fullName evidence="1">RNA-directed DNA polymerase</fullName>
        <ecNumber evidence="1">2.7.7.49</ecNumber>
    </recommendedName>
</protein>
<dbReference type="InterPro" id="IPR043502">
    <property type="entry name" value="DNA/RNA_pol_sf"/>
</dbReference>
<sequence length="899" mass="100829">MAANCRFKEEACRNCDKNGHIAAVCQSTPNQQQQKQPPTQQRQQSSGKKRNNRQPHKSHQVSIDFVKIGKTAAQTTTGQVADSKTYQASIKVNGHDMLLEFDTSAAATVISEADWNLMGKPPLSTTRLPLKDFSGNRLKLKGQATVDVEYKGRQAKLPMIVGSQHDSVIGRKWIRQLDMCNCSLNVAKTTVTPQKKPSEDRGPQPVHALLEEFSSIFEEGLGHCVRTKAHLELKPDVHPRFIKARMLPYAVHDAVDAEIDRLIAQGVLTPTSRTEWAAPVVIASKQGGKIRLCADFSTGLNDALDIDQYPLPRPDDLYQRINGGRVFSKVDLSDAYLQLELDDASKKLVVINTHRGLFQFNRLPFGVASAPALFQQTMDRMLVGVQGVGAYLDDIIIAGADEAEHDRRLRQVLRRIAEYGFRVKKEKCLWKVPSVEYLGFVLDADGLNVNPKKTEAITSMQPPKNVSQLRSFLGMVTHYGKFLPKLSNRLAPLHQLLKKDANDKPVEYKWSAACQDAFERIKHDLSSPLMLSHYRPELPIVLAADASSEGIGAVLLHQFPNGKELPIAHASKSLTPTEKRYPQIEKEALALIFGVRKFHQFIWGRHFLLQTDHQPLVRIFGSKKGLPTTAANQLQNYGIILMGYSFDIEYVNTSKFGKADGLSRLPLVNDDDVQPSIKKIDSGLSETYTKTFANLPIQADQVRAATASDPIFQAVMTLHRKGWPEKLTPTFKVQASTVAADSLTPYFRIRHELAIANDCLLWGLRVLIPTSLRPRILAQLHDTHPGQTAMKRLARQRFWWPGMDKDIKKKTAQCDACKRMLTDTSKVPLQPWPAAQRPFQRLHINFAGPYLDAMWLIVVDAYSKWPEVVRMKIGKTSTKDVIAALFELFTRYGIAEEII</sequence>
<keyword evidence="2" id="KW-0808">Transferase</keyword>
<dbReference type="Gene3D" id="1.10.340.70">
    <property type="match status" value="1"/>
</dbReference>
<keyword evidence="3" id="KW-0548">Nucleotidyltransferase</keyword>
<evidence type="ECO:0000313" key="12">
    <source>
        <dbReference type="Proteomes" id="UP000887566"/>
    </source>
</evidence>
<dbReference type="SUPFAM" id="SSF50630">
    <property type="entry name" value="Acid proteases"/>
    <property type="match status" value="1"/>
</dbReference>
<keyword evidence="4" id="KW-0540">Nuclease</keyword>
<evidence type="ECO:0000256" key="4">
    <source>
        <dbReference type="ARBA" id="ARBA00022722"/>
    </source>
</evidence>
<dbReference type="PANTHER" id="PTHR37984:SF5">
    <property type="entry name" value="PROTEIN NYNRIN-LIKE"/>
    <property type="match status" value="1"/>
</dbReference>
<dbReference type="Pfam" id="PF00078">
    <property type="entry name" value="RVT_1"/>
    <property type="match status" value="1"/>
</dbReference>
<evidence type="ECO:0000256" key="1">
    <source>
        <dbReference type="ARBA" id="ARBA00012493"/>
    </source>
</evidence>
<dbReference type="GO" id="GO:0004519">
    <property type="term" value="F:endonuclease activity"/>
    <property type="evidence" value="ECO:0007669"/>
    <property type="project" value="UniProtKB-KW"/>
</dbReference>
<evidence type="ECO:0000256" key="3">
    <source>
        <dbReference type="ARBA" id="ARBA00022695"/>
    </source>
</evidence>
<accession>A0A914WT95</accession>
<dbReference type="InterPro" id="IPR050951">
    <property type="entry name" value="Retrovirus_Pol_polyprotein"/>
</dbReference>
<dbReference type="WBParaSite" id="PSAMB.scaffold5315size12052.g26371.t1">
    <property type="protein sequence ID" value="PSAMB.scaffold5315size12052.g26371.t1"/>
    <property type="gene ID" value="PSAMB.scaffold5315size12052.g26371"/>
</dbReference>
<dbReference type="InterPro" id="IPR041577">
    <property type="entry name" value="RT_RNaseH_2"/>
</dbReference>
<evidence type="ECO:0000256" key="2">
    <source>
        <dbReference type="ARBA" id="ARBA00022679"/>
    </source>
</evidence>
<evidence type="ECO:0000256" key="8">
    <source>
        <dbReference type="ARBA" id="ARBA00023268"/>
    </source>
</evidence>
<dbReference type="AlphaFoldDB" id="A0A914WT95"/>
<dbReference type="GO" id="GO:0042575">
    <property type="term" value="C:DNA polymerase complex"/>
    <property type="evidence" value="ECO:0007669"/>
    <property type="project" value="UniProtKB-ARBA"/>
</dbReference>
<dbReference type="GO" id="GO:0003676">
    <property type="term" value="F:nucleic acid binding"/>
    <property type="evidence" value="ECO:0007669"/>
    <property type="project" value="InterPro"/>
</dbReference>
<dbReference type="Gene3D" id="3.30.420.10">
    <property type="entry name" value="Ribonuclease H-like superfamily/Ribonuclease H"/>
    <property type="match status" value="1"/>
</dbReference>
<dbReference type="CDD" id="cd01647">
    <property type="entry name" value="RT_LTR"/>
    <property type="match status" value="1"/>
</dbReference>
<evidence type="ECO:0000313" key="13">
    <source>
        <dbReference type="WBParaSite" id="PSAMB.scaffold5315size12052.g26371.t1"/>
    </source>
</evidence>
<dbReference type="Gene3D" id="2.40.70.10">
    <property type="entry name" value="Acid Proteases"/>
    <property type="match status" value="1"/>
</dbReference>
<dbReference type="InterPro" id="IPR000477">
    <property type="entry name" value="RT_dom"/>
</dbReference>
<dbReference type="InterPro" id="IPR041588">
    <property type="entry name" value="Integrase_H2C2"/>
</dbReference>
<dbReference type="InterPro" id="IPR021109">
    <property type="entry name" value="Peptidase_aspartic_dom_sf"/>
</dbReference>
<dbReference type="GO" id="GO:0006508">
    <property type="term" value="P:proteolysis"/>
    <property type="evidence" value="ECO:0007669"/>
    <property type="project" value="InterPro"/>
</dbReference>